<dbReference type="CDD" id="cd06257">
    <property type="entry name" value="DnaJ"/>
    <property type="match status" value="1"/>
</dbReference>
<dbReference type="InterPro" id="IPR036869">
    <property type="entry name" value="J_dom_sf"/>
</dbReference>
<dbReference type="AlphaFoldDB" id="A0A834ZQH1"/>
<proteinExistence type="predicted"/>
<dbReference type="OMA" id="SHTRMAQ"/>
<dbReference type="SUPFAM" id="SSF46565">
    <property type="entry name" value="Chaperone J-domain"/>
    <property type="match status" value="1"/>
</dbReference>
<evidence type="ECO:0000313" key="2">
    <source>
        <dbReference type="EMBL" id="KAF8411506.1"/>
    </source>
</evidence>
<dbReference type="PANTHER" id="PTHR45090">
    <property type="entry name" value="CHAPERONE PROTEIN DNAJ 20 CHLOROPLASTIC"/>
    <property type="match status" value="1"/>
</dbReference>
<name>A0A834ZQH1_TETSI</name>
<dbReference type="PRINTS" id="PR00625">
    <property type="entry name" value="JDOMAIN"/>
</dbReference>
<evidence type="ECO:0000313" key="3">
    <source>
        <dbReference type="Proteomes" id="UP000655225"/>
    </source>
</evidence>
<dbReference type="PANTHER" id="PTHR45090:SF8">
    <property type="entry name" value="J DOMAIN-CONTAINING PROTEIN"/>
    <property type="match status" value="1"/>
</dbReference>
<keyword evidence="3" id="KW-1185">Reference proteome</keyword>
<gene>
    <name evidence="2" type="ORF">HHK36_004058</name>
</gene>
<protein>
    <recommendedName>
        <fullName evidence="1">J domain-containing protein</fullName>
    </recommendedName>
</protein>
<evidence type="ECO:0000259" key="1">
    <source>
        <dbReference type="PROSITE" id="PS50076"/>
    </source>
</evidence>
<dbReference type="SMART" id="SM00271">
    <property type="entry name" value="DnaJ"/>
    <property type="match status" value="1"/>
</dbReference>
<organism evidence="2 3">
    <name type="scientific">Tetracentron sinense</name>
    <name type="common">Spur-leaf</name>
    <dbReference type="NCBI Taxonomy" id="13715"/>
    <lineage>
        <taxon>Eukaryota</taxon>
        <taxon>Viridiplantae</taxon>
        <taxon>Streptophyta</taxon>
        <taxon>Embryophyta</taxon>
        <taxon>Tracheophyta</taxon>
        <taxon>Spermatophyta</taxon>
        <taxon>Magnoliopsida</taxon>
        <taxon>Trochodendrales</taxon>
        <taxon>Trochodendraceae</taxon>
        <taxon>Tetracentron</taxon>
    </lineage>
</organism>
<dbReference type="EMBL" id="JABCRI010000002">
    <property type="protein sequence ID" value="KAF8411506.1"/>
    <property type="molecule type" value="Genomic_DNA"/>
</dbReference>
<dbReference type="GO" id="GO:0009507">
    <property type="term" value="C:chloroplast"/>
    <property type="evidence" value="ECO:0007669"/>
    <property type="project" value="TreeGrafter"/>
</dbReference>
<feature type="domain" description="J" evidence="1">
    <location>
        <begin position="54"/>
        <end position="123"/>
    </location>
</feature>
<dbReference type="OrthoDB" id="10250354at2759"/>
<sequence length="170" mass="20310">MLTTKKTRLAWGLSLFFSLPQRIRNQLSFVIDLFFIPRAFVPSTKLCEEKGRTSFFKVLSLDPDHVVGVDEIKRAYRTMALQYHPDVCHPSRKEESTRMFVELNKAYKTLLDQTLAEDYDYEFHLREKEVRDGLERERWEEQLRELRKKSDCHMARKEGSWGSRLRAQHQ</sequence>
<dbReference type="PROSITE" id="PS50076">
    <property type="entry name" value="DNAJ_2"/>
    <property type="match status" value="1"/>
</dbReference>
<dbReference type="InterPro" id="IPR053232">
    <property type="entry name" value="DnaJ_C/III_chloroplastic"/>
</dbReference>
<dbReference type="InterPro" id="IPR001623">
    <property type="entry name" value="DnaJ_domain"/>
</dbReference>
<comment type="caution">
    <text evidence="2">The sequence shown here is derived from an EMBL/GenBank/DDBJ whole genome shotgun (WGS) entry which is preliminary data.</text>
</comment>
<dbReference type="Proteomes" id="UP000655225">
    <property type="component" value="Unassembled WGS sequence"/>
</dbReference>
<dbReference type="Gene3D" id="1.10.287.110">
    <property type="entry name" value="DnaJ domain"/>
    <property type="match status" value="1"/>
</dbReference>
<reference evidence="2 3" key="1">
    <citation type="submission" date="2020-04" db="EMBL/GenBank/DDBJ databases">
        <title>Plant Genome Project.</title>
        <authorList>
            <person name="Zhang R.-G."/>
        </authorList>
    </citation>
    <scope>NUCLEOTIDE SEQUENCE [LARGE SCALE GENOMIC DNA]</scope>
    <source>
        <strain evidence="2">YNK0</strain>
        <tissue evidence="2">Leaf</tissue>
    </source>
</reference>
<accession>A0A834ZQH1</accession>
<dbReference type="Pfam" id="PF00226">
    <property type="entry name" value="DnaJ"/>
    <property type="match status" value="1"/>
</dbReference>